<dbReference type="AlphaFoldDB" id="A0A2J6Q4M7"/>
<keyword evidence="3" id="KW-1185">Reference proteome</keyword>
<protein>
    <submittedName>
        <fullName evidence="2">Uncharacterized protein</fullName>
    </submittedName>
</protein>
<accession>A0A2J6Q4M7</accession>
<dbReference type="Proteomes" id="UP000235672">
    <property type="component" value="Unassembled WGS sequence"/>
</dbReference>
<proteinExistence type="predicted"/>
<reference evidence="2 3" key="1">
    <citation type="submission" date="2016-05" db="EMBL/GenBank/DDBJ databases">
        <title>A degradative enzymes factory behind the ericoid mycorrhizal symbiosis.</title>
        <authorList>
            <consortium name="DOE Joint Genome Institute"/>
            <person name="Martino E."/>
            <person name="Morin E."/>
            <person name="Grelet G."/>
            <person name="Kuo A."/>
            <person name="Kohler A."/>
            <person name="Daghino S."/>
            <person name="Barry K."/>
            <person name="Choi C."/>
            <person name="Cichocki N."/>
            <person name="Clum A."/>
            <person name="Copeland A."/>
            <person name="Hainaut M."/>
            <person name="Haridas S."/>
            <person name="Labutti K."/>
            <person name="Lindquist E."/>
            <person name="Lipzen A."/>
            <person name="Khouja H.-R."/>
            <person name="Murat C."/>
            <person name="Ohm R."/>
            <person name="Olson A."/>
            <person name="Spatafora J."/>
            <person name="Veneault-Fourrey C."/>
            <person name="Henrissat B."/>
            <person name="Grigoriev I."/>
            <person name="Martin F."/>
            <person name="Perotto S."/>
        </authorList>
    </citation>
    <scope>NUCLEOTIDE SEQUENCE [LARGE SCALE GENOMIC DNA]</scope>
    <source>
        <strain evidence="2 3">UAMH 7357</strain>
    </source>
</reference>
<feature type="region of interest" description="Disordered" evidence="1">
    <location>
        <begin position="1"/>
        <end position="90"/>
    </location>
</feature>
<dbReference type="EMBL" id="KZ613482">
    <property type="protein sequence ID" value="PMD21235.1"/>
    <property type="molecule type" value="Genomic_DNA"/>
</dbReference>
<sequence>MADFKTMGYADTGGDHPPPEASEPSQNQGPTVTRNEEGKTTLRLGPSAVEVAQPPSDAPPTTSQPVDSGQPPQPSQTLSTLNTDLSAPSTMARNTTDTEIIHEVHNAESNTTTITVRGGRSASRKARAALVSR</sequence>
<evidence type="ECO:0000313" key="3">
    <source>
        <dbReference type="Proteomes" id="UP000235672"/>
    </source>
</evidence>
<feature type="compositionally biased region" description="Polar residues" evidence="1">
    <location>
        <begin position="23"/>
        <end position="33"/>
    </location>
</feature>
<gene>
    <name evidence="2" type="ORF">NA56DRAFT_703924</name>
</gene>
<evidence type="ECO:0000256" key="1">
    <source>
        <dbReference type="SAM" id="MobiDB-lite"/>
    </source>
</evidence>
<organism evidence="2 3">
    <name type="scientific">Hyaloscypha hepaticicola</name>
    <dbReference type="NCBI Taxonomy" id="2082293"/>
    <lineage>
        <taxon>Eukaryota</taxon>
        <taxon>Fungi</taxon>
        <taxon>Dikarya</taxon>
        <taxon>Ascomycota</taxon>
        <taxon>Pezizomycotina</taxon>
        <taxon>Leotiomycetes</taxon>
        <taxon>Helotiales</taxon>
        <taxon>Hyaloscyphaceae</taxon>
        <taxon>Hyaloscypha</taxon>
    </lineage>
</organism>
<name>A0A2J6Q4M7_9HELO</name>
<evidence type="ECO:0000313" key="2">
    <source>
        <dbReference type="EMBL" id="PMD21235.1"/>
    </source>
</evidence>
<feature type="compositionally biased region" description="Polar residues" evidence="1">
    <location>
        <begin position="75"/>
        <end position="90"/>
    </location>
</feature>